<keyword evidence="1" id="KW-0472">Membrane</keyword>
<dbReference type="EMBL" id="MHOQ01000005">
    <property type="protein sequence ID" value="OGZ67437.1"/>
    <property type="molecule type" value="Genomic_DNA"/>
</dbReference>
<evidence type="ECO:0008006" key="4">
    <source>
        <dbReference type="Google" id="ProtNLM"/>
    </source>
</evidence>
<reference evidence="2 3" key="1">
    <citation type="journal article" date="2016" name="Nat. Commun.">
        <title>Thousands of microbial genomes shed light on interconnected biogeochemical processes in an aquifer system.</title>
        <authorList>
            <person name="Anantharaman K."/>
            <person name="Brown C.T."/>
            <person name="Hug L.A."/>
            <person name="Sharon I."/>
            <person name="Castelle C.J."/>
            <person name="Probst A.J."/>
            <person name="Thomas B.C."/>
            <person name="Singh A."/>
            <person name="Wilkins M.J."/>
            <person name="Karaoz U."/>
            <person name="Brodie E.L."/>
            <person name="Williams K.H."/>
            <person name="Hubbard S.S."/>
            <person name="Banfield J.F."/>
        </authorList>
    </citation>
    <scope>NUCLEOTIDE SEQUENCE [LARGE SCALE GENOMIC DNA]</scope>
</reference>
<protein>
    <recommendedName>
        <fullName evidence="4">PilN domain-containing protein</fullName>
    </recommendedName>
</protein>
<sequence>MDVVFYFLCALLIAVVFYYFLFLLKDYYQNQKIEEINKKIAVYGTQEQKNSEAKVFDYKKKIDDFTVIINNHKISSNIFTFIEENTLPTVWFSNFSMSESSNDLRLSGESNNMETLSHQISILENNKDYVSNINILNSQVGAGGTIRFVLNASLNPEIFKSKTVIQSNGN</sequence>
<organism evidence="2 3">
    <name type="scientific">Candidatus Staskawiczbacteria bacterium RIFCSPHIGHO2_02_FULL_33_16</name>
    <dbReference type="NCBI Taxonomy" id="1802204"/>
    <lineage>
        <taxon>Bacteria</taxon>
        <taxon>Candidatus Staskawicziibacteriota</taxon>
    </lineage>
</organism>
<keyword evidence="1" id="KW-1133">Transmembrane helix</keyword>
<evidence type="ECO:0000256" key="1">
    <source>
        <dbReference type="SAM" id="Phobius"/>
    </source>
</evidence>
<evidence type="ECO:0000313" key="2">
    <source>
        <dbReference type="EMBL" id="OGZ67437.1"/>
    </source>
</evidence>
<dbReference type="AlphaFoldDB" id="A0A1G2HYA2"/>
<evidence type="ECO:0000313" key="3">
    <source>
        <dbReference type="Proteomes" id="UP000179183"/>
    </source>
</evidence>
<proteinExistence type="predicted"/>
<name>A0A1G2HYA2_9BACT</name>
<dbReference type="Proteomes" id="UP000179183">
    <property type="component" value="Unassembled WGS sequence"/>
</dbReference>
<comment type="caution">
    <text evidence="2">The sequence shown here is derived from an EMBL/GenBank/DDBJ whole genome shotgun (WGS) entry which is preliminary data.</text>
</comment>
<gene>
    <name evidence="2" type="ORF">A3D34_02235</name>
</gene>
<feature type="transmembrane region" description="Helical" evidence="1">
    <location>
        <begin position="6"/>
        <end position="24"/>
    </location>
</feature>
<keyword evidence="1" id="KW-0812">Transmembrane</keyword>
<accession>A0A1G2HYA2</accession>